<reference evidence="11 12" key="1">
    <citation type="journal article" date="2024" name="Nat. Commun.">
        <title>Phylogenomics reveals the evolutionary origins of lichenization in chlorophyte algae.</title>
        <authorList>
            <person name="Puginier C."/>
            <person name="Libourel C."/>
            <person name="Otte J."/>
            <person name="Skaloud P."/>
            <person name="Haon M."/>
            <person name="Grisel S."/>
            <person name="Petersen M."/>
            <person name="Berrin J.G."/>
            <person name="Delaux P.M."/>
            <person name="Dal Grande F."/>
            <person name="Keller J."/>
        </authorList>
    </citation>
    <scope>NUCLEOTIDE SEQUENCE [LARGE SCALE GENOMIC DNA]</scope>
    <source>
        <strain evidence="11 12">SAG 245.80</strain>
    </source>
</reference>
<evidence type="ECO:0000256" key="4">
    <source>
        <dbReference type="ARBA" id="ARBA00022490"/>
    </source>
</evidence>
<dbReference type="GO" id="GO:0031267">
    <property type="term" value="F:small GTPase binding"/>
    <property type="evidence" value="ECO:0007669"/>
    <property type="project" value="InterPro"/>
</dbReference>
<dbReference type="Gene3D" id="1.25.10.10">
    <property type="entry name" value="Leucine-rich Repeat Variant"/>
    <property type="match status" value="1"/>
</dbReference>
<dbReference type="PROSITE" id="PS50166">
    <property type="entry name" value="IMPORTIN_B_NT"/>
    <property type="match status" value="1"/>
</dbReference>
<proteinExistence type="predicted"/>
<evidence type="ECO:0000256" key="3">
    <source>
        <dbReference type="ARBA" id="ARBA00022448"/>
    </source>
</evidence>
<dbReference type="InterPro" id="IPR011989">
    <property type="entry name" value="ARM-like"/>
</dbReference>
<evidence type="ECO:0000256" key="2">
    <source>
        <dbReference type="ARBA" id="ARBA00004496"/>
    </source>
</evidence>
<evidence type="ECO:0000256" key="5">
    <source>
        <dbReference type="ARBA" id="ARBA00022737"/>
    </source>
</evidence>
<keyword evidence="5" id="KW-0677">Repeat</keyword>
<dbReference type="PANTHER" id="PTHR10527">
    <property type="entry name" value="IMPORTIN BETA"/>
    <property type="match status" value="1"/>
</dbReference>
<feature type="repeat" description="HEAT" evidence="8">
    <location>
        <begin position="427"/>
        <end position="463"/>
    </location>
</feature>
<sequence length="1044" mass="107625">MQANGTPSLDAVLEACLSADRAVRSSGEVALKAATRRSTAVLALLERLAGAPRAEVRQLAAQQLRKCVARFWRRLDPQAREATQAALLSAIAAEQAAPVRREAAAAAAAAARLAVPAGQWPQLLPWLGSLAHSARAEDRETALVLFCSLTDTIGEHLRPHFAALKAVCAAGLADGNARVRSAALAAVAALVQWATDEPEVRLFRDLVPALLQMAAAGLAAGDEAAAVGACEIFAELVEAPAPVLGPALPELVRWAMSVAGNGALELGTREAAMQVVEWVARFKPKQFARAGLVRPVVEALCLMCAEPDPPGHSADDDTLPPAKIASQALDELALSLPAKQVLPGVLDFAARAASAPEPHARMAACTVVVCVAEGCAEAVRRHMADVLQVVAAGLRDGEARVRGQAAFALGQLAAHCQPEAGRAAREALPAVVGLMRDADATVQQQACYALEALCEHMEEEVAEFLEPLMGHLGAVLAGGGPDTQHSAISAVASAAEAAGAAFAPYVPGVLPHLRRYMDLTQVEMLACRARATEAIGVVAAAAPIPEVKAMLPDIMSAAFQGLTLDDSELREYTHGLFGHVARMLGPGFEPYLRPAVAAAIESCAQDDGRVGDSSDESDEADSRSRSLHSDSDTDAGGSDDEDGAGEQRLSIRTAVLDEKAAASQALGIYAAEARAAFAPYIEEALATLIAMANYFHDDVRCQAYSSLAHLVPATAAAFPAGPGGAVSQQTQHVVDKVMPVFLRGVEGELDKEAASLALTSAAETLRAVGAHSAGQYIQGLCDATAVVAGGKARCQQVDDSGGEEADEGDGDEEGDDESLVVAACEAMPILAQAMGAEAYAPVFAAQHAEPLLRFLRASQPTDVRSSAVGTLADLAREMGPAVAALAPRIAPVLLRELRAEDPVNRRNAAFAAGVWAQAAPGAFAAQLPAMLQALHPLFGAGEEAGVRDNAAGAVGRLLGVFGGAAPLEAVVPVLLGALPLTEDTAEAEAIYGAMAALALAPDTAPRLAAVRPALQQALAAAAVQADLPDEVRRQAAAAAAQLRA</sequence>
<feature type="region of interest" description="Disordered" evidence="9">
    <location>
        <begin position="796"/>
        <end position="816"/>
    </location>
</feature>
<dbReference type="GO" id="GO:0006606">
    <property type="term" value="P:protein import into nucleus"/>
    <property type="evidence" value="ECO:0007669"/>
    <property type="project" value="InterPro"/>
</dbReference>
<keyword evidence="4" id="KW-0963">Cytoplasm</keyword>
<accession>A0AAW1R406</accession>
<feature type="domain" description="Importin N-terminal" evidence="10">
    <location>
        <begin position="27"/>
        <end position="93"/>
    </location>
</feature>
<comment type="subcellular location">
    <subcellularLocation>
        <location evidence="2">Cytoplasm</location>
    </subcellularLocation>
    <subcellularLocation>
        <location evidence="1">Nucleus</location>
    </subcellularLocation>
</comment>
<dbReference type="InterPro" id="IPR001494">
    <property type="entry name" value="Importin-beta_N"/>
</dbReference>
<organism evidence="11 12">
    <name type="scientific">Elliptochloris bilobata</name>
    <dbReference type="NCBI Taxonomy" id="381761"/>
    <lineage>
        <taxon>Eukaryota</taxon>
        <taxon>Viridiplantae</taxon>
        <taxon>Chlorophyta</taxon>
        <taxon>core chlorophytes</taxon>
        <taxon>Trebouxiophyceae</taxon>
        <taxon>Trebouxiophyceae incertae sedis</taxon>
        <taxon>Elliptochloris clade</taxon>
        <taxon>Elliptochloris</taxon>
    </lineage>
</organism>
<comment type="caution">
    <text evidence="11">The sequence shown here is derived from an EMBL/GenBank/DDBJ whole genome shotgun (WGS) entry which is preliminary data.</text>
</comment>
<evidence type="ECO:0000256" key="7">
    <source>
        <dbReference type="ARBA" id="ARBA00023242"/>
    </source>
</evidence>
<keyword evidence="3" id="KW-0813">Transport</keyword>
<dbReference type="AlphaFoldDB" id="A0AAW1R406"/>
<evidence type="ECO:0000256" key="9">
    <source>
        <dbReference type="SAM" id="MobiDB-lite"/>
    </source>
</evidence>
<feature type="region of interest" description="Disordered" evidence="9">
    <location>
        <begin position="606"/>
        <end position="645"/>
    </location>
</feature>
<dbReference type="Proteomes" id="UP001445335">
    <property type="component" value="Unassembled WGS sequence"/>
</dbReference>
<dbReference type="PROSITE" id="PS50077">
    <property type="entry name" value="HEAT_REPEAT"/>
    <property type="match status" value="1"/>
</dbReference>
<keyword evidence="7" id="KW-0539">Nucleus</keyword>
<dbReference type="InterPro" id="IPR021133">
    <property type="entry name" value="HEAT_type_2"/>
</dbReference>
<feature type="compositionally biased region" description="Basic and acidic residues" evidence="9">
    <location>
        <begin position="620"/>
        <end position="631"/>
    </location>
</feature>
<gene>
    <name evidence="11" type="ORF">WJX81_002836</name>
</gene>
<evidence type="ECO:0000259" key="10">
    <source>
        <dbReference type="PROSITE" id="PS50166"/>
    </source>
</evidence>
<dbReference type="EMBL" id="JALJOU010000051">
    <property type="protein sequence ID" value="KAK9828387.1"/>
    <property type="molecule type" value="Genomic_DNA"/>
</dbReference>
<protein>
    <recommendedName>
        <fullName evidence="10">Importin N-terminal domain-containing protein</fullName>
    </recommendedName>
</protein>
<dbReference type="InterPro" id="IPR016024">
    <property type="entry name" value="ARM-type_fold"/>
</dbReference>
<evidence type="ECO:0000256" key="8">
    <source>
        <dbReference type="PROSITE-ProRule" id="PRU00103"/>
    </source>
</evidence>
<name>A0AAW1R406_9CHLO</name>
<dbReference type="SUPFAM" id="SSF48371">
    <property type="entry name" value="ARM repeat"/>
    <property type="match status" value="2"/>
</dbReference>
<dbReference type="GO" id="GO:0005737">
    <property type="term" value="C:cytoplasm"/>
    <property type="evidence" value="ECO:0007669"/>
    <property type="project" value="UniProtKB-SubCell"/>
</dbReference>
<evidence type="ECO:0000313" key="11">
    <source>
        <dbReference type="EMBL" id="KAK9828387.1"/>
    </source>
</evidence>
<feature type="compositionally biased region" description="Acidic residues" evidence="9">
    <location>
        <begin position="800"/>
        <end position="816"/>
    </location>
</feature>
<evidence type="ECO:0000313" key="12">
    <source>
        <dbReference type="Proteomes" id="UP001445335"/>
    </source>
</evidence>
<dbReference type="InterPro" id="IPR040122">
    <property type="entry name" value="Importin_beta"/>
</dbReference>
<keyword evidence="12" id="KW-1185">Reference proteome</keyword>
<evidence type="ECO:0000256" key="1">
    <source>
        <dbReference type="ARBA" id="ARBA00004123"/>
    </source>
</evidence>
<dbReference type="Pfam" id="PF25780">
    <property type="entry name" value="TPR_IPO5"/>
    <property type="match status" value="2"/>
</dbReference>
<evidence type="ECO:0000256" key="6">
    <source>
        <dbReference type="ARBA" id="ARBA00022927"/>
    </source>
</evidence>
<dbReference type="InterPro" id="IPR057672">
    <property type="entry name" value="TPR_IPO4/5"/>
</dbReference>
<keyword evidence="6" id="KW-0653">Protein transport</keyword>